<sequence>MNKSRKVLTLLAAVVLTLSLSLTACSKTGTNQPGTPGNSNNGNGQIQDEIKPPEDAGNEVTKQGTGRFIGLMDNHSLEIEVNGEPTPFQMDASISAIAEGLLPGDPVEFEYVEKAVPGDDPLKQLVLTRLEKAEAPRASGELPATKELEVELEGMKEERTANLAEGQGYALYVFDIFNFDSQSDTLSMKYDSNYKVKIIKLPSDYNADDLLSEAKERLSKTGNVEEVTGEVMNRFMPDTSVFLQAAGNDLSQQYIVKEIGGQGYAFEVNIPQGEPSEGFVPLAYASLNSIVTQ</sequence>
<feature type="region of interest" description="Disordered" evidence="1">
    <location>
        <begin position="28"/>
        <end position="61"/>
    </location>
</feature>
<evidence type="ECO:0008006" key="5">
    <source>
        <dbReference type="Google" id="ProtNLM"/>
    </source>
</evidence>
<feature type="chain" id="PRO_5038778427" description="Lipoprotein" evidence="2">
    <location>
        <begin position="25"/>
        <end position="293"/>
    </location>
</feature>
<feature type="signal peptide" evidence="2">
    <location>
        <begin position="1"/>
        <end position="24"/>
    </location>
</feature>
<dbReference type="PROSITE" id="PS51257">
    <property type="entry name" value="PROKAR_LIPOPROTEIN"/>
    <property type="match status" value="1"/>
</dbReference>
<accession>A0A7X2Z0U4</accession>
<name>A0A7X2Z0U4_9BACL</name>
<proteinExistence type="predicted"/>
<reference evidence="3 4" key="1">
    <citation type="submission" date="2019-11" db="EMBL/GenBank/DDBJ databases">
        <title>Draft genome sequences of five Paenibacillus species of dairy origin.</title>
        <authorList>
            <person name="Olajide A.M."/>
            <person name="Chen S."/>
            <person name="Lapointe G."/>
        </authorList>
    </citation>
    <scope>NUCLEOTIDE SEQUENCE [LARGE SCALE GENOMIC DNA]</scope>
    <source>
        <strain evidence="3 4">12CR55</strain>
    </source>
</reference>
<dbReference type="EMBL" id="WNZW01000002">
    <property type="protein sequence ID" value="MUG45380.1"/>
    <property type="molecule type" value="Genomic_DNA"/>
</dbReference>
<feature type="compositionally biased region" description="Low complexity" evidence="1">
    <location>
        <begin position="28"/>
        <end position="45"/>
    </location>
</feature>
<dbReference type="AlphaFoldDB" id="A0A7X2Z0U4"/>
<evidence type="ECO:0000256" key="1">
    <source>
        <dbReference type="SAM" id="MobiDB-lite"/>
    </source>
</evidence>
<gene>
    <name evidence="3" type="ORF">GNP95_10255</name>
</gene>
<dbReference type="Proteomes" id="UP000447876">
    <property type="component" value="Unassembled WGS sequence"/>
</dbReference>
<evidence type="ECO:0000256" key="2">
    <source>
        <dbReference type="SAM" id="SignalP"/>
    </source>
</evidence>
<dbReference type="OrthoDB" id="2620571at2"/>
<dbReference type="RefSeq" id="WP_155610715.1">
    <property type="nucleotide sequence ID" value="NZ_WNZW01000002.1"/>
</dbReference>
<comment type="caution">
    <text evidence="3">The sequence shown here is derived from an EMBL/GenBank/DDBJ whole genome shotgun (WGS) entry which is preliminary data.</text>
</comment>
<protein>
    <recommendedName>
        <fullName evidence="5">Lipoprotein</fullName>
    </recommendedName>
</protein>
<evidence type="ECO:0000313" key="4">
    <source>
        <dbReference type="Proteomes" id="UP000447876"/>
    </source>
</evidence>
<organism evidence="3 4">
    <name type="scientific">Paenibacillus woosongensis</name>
    <dbReference type="NCBI Taxonomy" id="307580"/>
    <lineage>
        <taxon>Bacteria</taxon>
        <taxon>Bacillati</taxon>
        <taxon>Bacillota</taxon>
        <taxon>Bacilli</taxon>
        <taxon>Bacillales</taxon>
        <taxon>Paenibacillaceae</taxon>
        <taxon>Paenibacillus</taxon>
    </lineage>
</organism>
<keyword evidence="2" id="KW-0732">Signal</keyword>
<evidence type="ECO:0000313" key="3">
    <source>
        <dbReference type="EMBL" id="MUG45380.1"/>
    </source>
</evidence>